<protein>
    <recommendedName>
        <fullName evidence="9">Amino acid transporter transmembrane domain-containing protein</fullName>
    </recommendedName>
</protein>
<dbReference type="EMBL" id="JACBKZ010000001">
    <property type="protein sequence ID" value="KAF5959386.1"/>
    <property type="molecule type" value="Genomic_DNA"/>
</dbReference>
<dbReference type="AlphaFoldDB" id="A0A7J7I4H1"/>
<feature type="region of interest" description="Disordered" evidence="7">
    <location>
        <begin position="219"/>
        <end position="258"/>
    </location>
</feature>
<dbReference type="PANTHER" id="PTHR48017">
    <property type="entry name" value="OS05G0424000 PROTEIN-RELATED"/>
    <property type="match status" value="1"/>
</dbReference>
<evidence type="ECO:0000259" key="9">
    <source>
        <dbReference type="Pfam" id="PF01490"/>
    </source>
</evidence>
<evidence type="ECO:0000313" key="10">
    <source>
        <dbReference type="EMBL" id="KAF5959386.1"/>
    </source>
</evidence>
<evidence type="ECO:0000256" key="3">
    <source>
        <dbReference type="ARBA" id="ARBA00022692"/>
    </source>
</evidence>
<sequence>MKFVLPALYTVLMSARAKELTLEREIVSYARAGVERPIEREFHLSSTFDCFAVRSSGASLHPHSILGILRPSLRHLNEDIDVEPHRAFDNLELLADYGAKPIGVGLGYPEGEKGFEERDFGKMSSASEQSFYIESEEEEDEEKEFNKAEDDGNNSESSNHSNENRQQSKPNSLNTTWPQSYRSWAGSQIPTSGIRASSVAFRNKNSVVFETAQKSSCSKSGFEHTRSKGSRRGVQPYKADTQRSFHAPSRATRRRRTGQRHVAVHVIATSAILCHVICHVSIQRRDPVLCGEGTAADLRRTKMFWLDQSYLESVFGDPIVVSNYLEYSGHIRTRRLVLAKRTAPDATARQSIDLYSSVSSPSLTFLGTPTLSRLSSSLLSSSLTRRHTPEILPSVAKPLLPTVDNEQQPQQRRSSHSLLPPIPSRKASTKKFAKVSHEVPVPRQSSFGQAVLNGMNVLCGVGILSTPYAVKEGGWVGLSILFIFAVLSFYTGILLRECLDSQPGLETYPDIGQAAFGNMGRFAISIILYAELYLKLYDIKEKNSECGLIGGTIHALIGLTIWKACTVEHIILESDNLSALFPNAHLNLGAYELNSHHLFALLTTLAVLPTVWLRDLSVLSYISAGGVVASILVVICLFWAGLVDKVDFQSKGTTLNLTTLPVAIGLYGFCYSGHAVFPNIYTSMAKPSQYPAVLLTSFGICTLMYAGVGVMGYMMFGELTESQFTLNMPQDLLASKIAVWTTVVNPFTKYPFLIENPKLFLRRKFNLLLLQERSYGVNYHSLLYASIFTNVPLFSLSTSTYALTMTPVALCLEELIPSSHLKSYMYCILIRTALVISTLVVALSVPFFGLVMALIGSLLTMLVTLILPCACFLRILRGKVTLLQGLLCILIIVVGAVSAVVGTYSALSQIIENLS</sequence>
<dbReference type="GO" id="GO:0006865">
    <property type="term" value="P:amino acid transport"/>
    <property type="evidence" value="ECO:0007669"/>
    <property type="project" value="UniProtKB-KW"/>
</dbReference>
<dbReference type="Proteomes" id="UP000593564">
    <property type="component" value="Unassembled WGS sequence"/>
</dbReference>
<gene>
    <name evidence="10" type="ORF">HYC85_000595</name>
</gene>
<evidence type="ECO:0000256" key="5">
    <source>
        <dbReference type="ARBA" id="ARBA00022989"/>
    </source>
</evidence>
<keyword evidence="11" id="KW-1185">Reference proteome</keyword>
<feature type="compositionally biased region" description="Polar residues" evidence="7">
    <location>
        <begin position="169"/>
        <end position="179"/>
    </location>
</feature>
<feature type="transmembrane region" description="Helical" evidence="8">
    <location>
        <begin position="618"/>
        <end position="640"/>
    </location>
</feature>
<feature type="transmembrane region" description="Helical" evidence="8">
    <location>
        <begin position="824"/>
        <end position="845"/>
    </location>
</feature>
<evidence type="ECO:0000256" key="7">
    <source>
        <dbReference type="SAM" id="MobiDB-lite"/>
    </source>
</evidence>
<evidence type="ECO:0000256" key="1">
    <source>
        <dbReference type="ARBA" id="ARBA00004370"/>
    </source>
</evidence>
<evidence type="ECO:0000256" key="2">
    <source>
        <dbReference type="ARBA" id="ARBA00022448"/>
    </source>
</evidence>
<comment type="subcellular location">
    <subcellularLocation>
        <location evidence="1">Membrane</location>
    </subcellularLocation>
</comment>
<feature type="region of interest" description="Disordered" evidence="7">
    <location>
        <begin position="404"/>
        <end position="424"/>
    </location>
</feature>
<dbReference type="InterPro" id="IPR013057">
    <property type="entry name" value="AA_transpt_TM"/>
</dbReference>
<feature type="compositionally biased region" description="Low complexity" evidence="7">
    <location>
        <begin position="154"/>
        <end position="168"/>
    </location>
</feature>
<keyword evidence="2" id="KW-0813">Transport</keyword>
<comment type="caution">
    <text evidence="10">The sequence shown here is derived from an EMBL/GenBank/DDBJ whole genome shotgun (WGS) entry which is preliminary data.</text>
</comment>
<accession>A0A7J7I4H1</accession>
<name>A0A7J7I4H1_CAMSI</name>
<proteinExistence type="predicted"/>
<keyword evidence="4" id="KW-0029">Amino-acid transport</keyword>
<keyword evidence="5 8" id="KW-1133">Transmembrane helix</keyword>
<feature type="domain" description="Amino acid transporter transmembrane" evidence="9">
    <location>
        <begin position="566"/>
        <end position="906"/>
    </location>
</feature>
<evidence type="ECO:0000256" key="4">
    <source>
        <dbReference type="ARBA" id="ARBA00022970"/>
    </source>
</evidence>
<keyword evidence="3 8" id="KW-0812">Transmembrane</keyword>
<evidence type="ECO:0000313" key="11">
    <source>
        <dbReference type="Proteomes" id="UP000593564"/>
    </source>
</evidence>
<feature type="compositionally biased region" description="Acidic residues" evidence="7">
    <location>
        <begin position="134"/>
        <end position="143"/>
    </location>
</feature>
<dbReference type="Pfam" id="PF01490">
    <property type="entry name" value="Aa_trans"/>
    <property type="match status" value="2"/>
</dbReference>
<evidence type="ECO:0000256" key="8">
    <source>
        <dbReference type="SAM" id="Phobius"/>
    </source>
</evidence>
<feature type="transmembrane region" description="Helical" evidence="8">
    <location>
        <begin position="660"/>
        <end position="681"/>
    </location>
</feature>
<feature type="region of interest" description="Disordered" evidence="7">
    <location>
        <begin position="115"/>
        <end position="179"/>
    </location>
</feature>
<reference evidence="10 11" key="2">
    <citation type="submission" date="2020-07" db="EMBL/GenBank/DDBJ databases">
        <title>Genome assembly of wild tea tree DASZ reveals pedigree and selection history of tea varieties.</title>
        <authorList>
            <person name="Zhang W."/>
        </authorList>
    </citation>
    <scope>NUCLEOTIDE SEQUENCE [LARGE SCALE GENOMIC DNA]</scope>
    <source>
        <strain evidence="11">cv. G240</strain>
        <tissue evidence="10">Leaf</tissue>
    </source>
</reference>
<feature type="domain" description="Amino acid transporter transmembrane" evidence="9">
    <location>
        <begin position="444"/>
        <end position="532"/>
    </location>
</feature>
<feature type="transmembrane region" description="Helical" evidence="8">
    <location>
        <begin position="885"/>
        <end position="907"/>
    </location>
</feature>
<reference evidence="11" key="1">
    <citation type="journal article" date="2020" name="Nat. Commun.">
        <title>Genome assembly of wild tea tree DASZ reveals pedigree and selection history of tea varieties.</title>
        <authorList>
            <person name="Zhang W."/>
            <person name="Zhang Y."/>
            <person name="Qiu H."/>
            <person name="Guo Y."/>
            <person name="Wan H."/>
            <person name="Zhang X."/>
            <person name="Scossa F."/>
            <person name="Alseekh S."/>
            <person name="Zhang Q."/>
            <person name="Wang P."/>
            <person name="Xu L."/>
            <person name="Schmidt M.H."/>
            <person name="Jia X."/>
            <person name="Li D."/>
            <person name="Zhu A."/>
            <person name="Guo F."/>
            <person name="Chen W."/>
            <person name="Ni D."/>
            <person name="Usadel B."/>
            <person name="Fernie A.R."/>
            <person name="Wen W."/>
        </authorList>
    </citation>
    <scope>NUCLEOTIDE SEQUENCE [LARGE SCALE GENOMIC DNA]</scope>
    <source>
        <strain evidence="11">cv. G240</strain>
    </source>
</reference>
<evidence type="ECO:0000256" key="6">
    <source>
        <dbReference type="ARBA" id="ARBA00023136"/>
    </source>
</evidence>
<feature type="transmembrane region" description="Helical" evidence="8">
    <location>
        <begin position="693"/>
        <end position="716"/>
    </location>
</feature>
<feature type="transmembrane region" description="Helical" evidence="8">
    <location>
        <begin position="596"/>
        <end position="613"/>
    </location>
</feature>
<organism evidence="10 11">
    <name type="scientific">Camellia sinensis</name>
    <name type="common">Tea plant</name>
    <name type="synonym">Thea sinensis</name>
    <dbReference type="NCBI Taxonomy" id="4442"/>
    <lineage>
        <taxon>Eukaryota</taxon>
        <taxon>Viridiplantae</taxon>
        <taxon>Streptophyta</taxon>
        <taxon>Embryophyta</taxon>
        <taxon>Tracheophyta</taxon>
        <taxon>Spermatophyta</taxon>
        <taxon>Magnoliopsida</taxon>
        <taxon>eudicotyledons</taxon>
        <taxon>Gunneridae</taxon>
        <taxon>Pentapetalae</taxon>
        <taxon>asterids</taxon>
        <taxon>Ericales</taxon>
        <taxon>Theaceae</taxon>
        <taxon>Camellia</taxon>
    </lineage>
</organism>
<dbReference type="GO" id="GO:0016020">
    <property type="term" value="C:membrane"/>
    <property type="evidence" value="ECO:0007669"/>
    <property type="project" value="UniProtKB-SubCell"/>
</dbReference>
<feature type="transmembrane region" description="Helical" evidence="8">
    <location>
        <begin position="475"/>
        <end position="495"/>
    </location>
</feature>
<keyword evidence="6 8" id="KW-0472">Membrane</keyword>
<feature type="transmembrane region" description="Helical" evidence="8">
    <location>
        <begin position="851"/>
        <end position="873"/>
    </location>
</feature>